<keyword evidence="2" id="KW-1185">Reference proteome</keyword>
<dbReference type="eggNOG" id="ENOG502RGRH">
    <property type="taxonomic scope" value="Eukaryota"/>
</dbReference>
<dbReference type="EMBL" id="DS548389">
    <property type="protein sequence ID" value="EDR28688.1"/>
    <property type="molecule type" value="Genomic_DNA"/>
</dbReference>
<dbReference type="OMA" id="INVQERQ"/>
<reference evidence="2" key="1">
    <citation type="submission" date="2007-12" db="EMBL/GenBank/DDBJ databases">
        <title>Annotation of Entamoeba dispar SAW760.</title>
        <authorList>
            <person name="Lorenzi H."/>
            <person name="Inman J."/>
            <person name="Schobel S."/>
            <person name="Amedeo P."/>
            <person name="Caler E."/>
        </authorList>
    </citation>
    <scope>NUCLEOTIDE SEQUENCE [LARGE SCALE GENOMIC DNA]</scope>
    <source>
        <strain evidence="2">ATCC PRA-260 / SAW760</strain>
    </source>
</reference>
<evidence type="ECO:0000313" key="1">
    <source>
        <dbReference type="EMBL" id="EDR28688.1"/>
    </source>
</evidence>
<dbReference type="OrthoDB" id="29121at2759"/>
<dbReference type="KEGG" id="edi:EDI_063610"/>
<dbReference type="VEuPathDB" id="AmoebaDB:EDI_063610"/>
<dbReference type="RefSeq" id="XP_001735140.1">
    <property type="nucleotide sequence ID" value="XM_001735088.1"/>
</dbReference>
<proteinExistence type="predicted"/>
<dbReference type="AlphaFoldDB" id="B0E9W9"/>
<dbReference type="GeneID" id="5880076"/>
<evidence type="ECO:0000313" key="2">
    <source>
        <dbReference type="Proteomes" id="UP000008076"/>
    </source>
</evidence>
<dbReference type="Proteomes" id="UP000008076">
    <property type="component" value="Unassembled WGS sequence"/>
</dbReference>
<sequence>MSLLDLDIQPNQKPLNENILSDLLNNQQNNVIPNGPLFNTIPLTQQYENQIQENSQKEQKEQIKIDPFISLKKLTKSKYYQEEFKEVEVLNEINNQSTVKIKQENHPIGSFNLNNQQLDIQESQMVDGLMEQQEKILVSNVTNSGGIRIVPSENELKDFEKKMMGMDINKIGISLIETVNIGKGKQCTKALGYLKYLLTNKKGFKQLCLENQLPEVLNHVDVSSSIINNLKSSVEEILNQ</sequence>
<accession>B0E9W9</accession>
<protein>
    <submittedName>
        <fullName evidence="1">Uncharacterized protein</fullName>
    </submittedName>
</protein>
<name>B0E9W9_ENTDS</name>
<organism evidence="2">
    <name type="scientific">Entamoeba dispar (strain ATCC PRA-260 / SAW760)</name>
    <dbReference type="NCBI Taxonomy" id="370354"/>
    <lineage>
        <taxon>Eukaryota</taxon>
        <taxon>Amoebozoa</taxon>
        <taxon>Evosea</taxon>
        <taxon>Archamoebae</taxon>
        <taxon>Mastigamoebida</taxon>
        <taxon>Entamoebidae</taxon>
        <taxon>Entamoeba</taxon>
    </lineage>
</organism>
<gene>
    <name evidence="1" type="ORF">EDI_063610</name>
</gene>